<comment type="similarity">
    <text evidence="2">Belongs to the autoinducer-2 exporter (AI-2E) (TC 2.A.86) family.</text>
</comment>
<evidence type="ECO:0000256" key="6">
    <source>
        <dbReference type="SAM" id="Phobius"/>
    </source>
</evidence>
<dbReference type="Proteomes" id="UP001305521">
    <property type="component" value="Chromosome"/>
</dbReference>
<evidence type="ECO:0000313" key="7">
    <source>
        <dbReference type="EMBL" id="WPB87584.1"/>
    </source>
</evidence>
<feature type="transmembrane region" description="Helical" evidence="6">
    <location>
        <begin position="263"/>
        <end position="281"/>
    </location>
</feature>
<reference evidence="7 8" key="1">
    <citation type="submission" date="2023-11" db="EMBL/GenBank/DDBJ databases">
        <title>Arctic aerobic anoxygenic photoheterotroph Sediminicoccus rosea KRV36 adapts its photosynthesis to long days of polar summer.</title>
        <authorList>
            <person name="Tomasch J."/>
            <person name="Kopejtka K."/>
            <person name="Bily T."/>
            <person name="Gardiner A.T."/>
            <person name="Gardian Z."/>
            <person name="Shivaramu S."/>
            <person name="Koblizek M."/>
            <person name="Engelhardt F."/>
            <person name="Kaftan D."/>
        </authorList>
    </citation>
    <scope>NUCLEOTIDE SEQUENCE [LARGE SCALE GENOMIC DNA]</scope>
    <source>
        <strain evidence="7 8">R-30</strain>
    </source>
</reference>
<evidence type="ECO:0000256" key="4">
    <source>
        <dbReference type="ARBA" id="ARBA00022989"/>
    </source>
</evidence>
<dbReference type="PANTHER" id="PTHR21716">
    <property type="entry name" value="TRANSMEMBRANE PROTEIN"/>
    <property type="match status" value="1"/>
</dbReference>
<evidence type="ECO:0000256" key="2">
    <source>
        <dbReference type="ARBA" id="ARBA00009773"/>
    </source>
</evidence>
<keyword evidence="3 6" id="KW-0812">Transmembrane</keyword>
<dbReference type="PANTHER" id="PTHR21716:SF62">
    <property type="entry name" value="TRANSPORT PROTEIN YDBI-RELATED"/>
    <property type="match status" value="1"/>
</dbReference>
<protein>
    <submittedName>
        <fullName evidence="7">AI-2E family transporter</fullName>
    </submittedName>
</protein>
<sequence>MSLHAAIHRRIVAGIVLAAALLLILVFAVDVALVVFAAILLAILLHGGSEALARWTGIGRGFALAGFVLVLVACLGLLVLVAAPVLAEQAVQLWQQLPLALDALRARIAAQSWGPGLLEQFSPETVVSTGSGGALAGRATSVLASGFGAVVDLAIIAVIAIFLAADPATYRAGFVLLLAPEDRERALRVLDEVTGTLRGWLVAQLLAMAVIGALTTIGLWLLGVKLAVVLGVIVALLSFIPNLGPILAAAPAVLLALAESPMLALYVVALYILVQVIEGNVTTPLIQSRSIALPPALILAAQLLMAGVSGLLGLALATPLVAVLLTLTHLLYVRGYLEPGTPGPVR</sequence>
<feature type="transmembrane region" description="Helical" evidence="6">
    <location>
        <begin position="12"/>
        <end position="45"/>
    </location>
</feature>
<name>A0ABZ0PPB4_9PROT</name>
<feature type="transmembrane region" description="Helical" evidence="6">
    <location>
        <begin position="142"/>
        <end position="165"/>
    </location>
</feature>
<accession>A0ABZ0PPB4</accession>
<evidence type="ECO:0000313" key="8">
    <source>
        <dbReference type="Proteomes" id="UP001305521"/>
    </source>
</evidence>
<dbReference type="InterPro" id="IPR002549">
    <property type="entry name" value="AI-2E-like"/>
</dbReference>
<keyword evidence="4 6" id="KW-1133">Transmembrane helix</keyword>
<dbReference type="EMBL" id="CP137852">
    <property type="protein sequence ID" value="WPB87584.1"/>
    <property type="molecule type" value="Genomic_DNA"/>
</dbReference>
<feature type="transmembrane region" description="Helical" evidence="6">
    <location>
        <begin position="200"/>
        <end position="222"/>
    </location>
</feature>
<comment type="subcellular location">
    <subcellularLocation>
        <location evidence="1">Membrane</location>
        <topology evidence="1">Multi-pass membrane protein</topology>
    </subcellularLocation>
</comment>
<organism evidence="7 8">
    <name type="scientific">Sediminicoccus rosea</name>
    <dbReference type="NCBI Taxonomy" id="1225128"/>
    <lineage>
        <taxon>Bacteria</taxon>
        <taxon>Pseudomonadati</taxon>
        <taxon>Pseudomonadota</taxon>
        <taxon>Alphaproteobacteria</taxon>
        <taxon>Acetobacterales</taxon>
        <taxon>Roseomonadaceae</taxon>
        <taxon>Sediminicoccus</taxon>
    </lineage>
</organism>
<gene>
    <name evidence="7" type="ORF">R9Z33_12045</name>
</gene>
<keyword evidence="8" id="KW-1185">Reference proteome</keyword>
<evidence type="ECO:0000256" key="5">
    <source>
        <dbReference type="ARBA" id="ARBA00023136"/>
    </source>
</evidence>
<feature type="transmembrane region" description="Helical" evidence="6">
    <location>
        <begin position="229"/>
        <end position="257"/>
    </location>
</feature>
<keyword evidence="5 6" id="KW-0472">Membrane</keyword>
<evidence type="ECO:0000256" key="3">
    <source>
        <dbReference type="ARBA" id="ARBA00022692"/>
    </source>
</evidence>
<feature type="transmembrane region" description="Helical" evidence="6">
    <location>
        <begin position="320"/>
        <end position="337"/>
    </location>
</feature>
<feature type="transmembrane region" description="Helical" evidence="6">
    <location>
        <begin position="65"/>
        <end position="87"/>
    </location>
</feature>
<evidence type="ECO:0000256" key="1">
    <source>
        <dbReference type="ARBA" id="ARBA00004141"/>
    </source>
</evidence>
<dbReference type="Pfam" id="PF01594">
    <property type="entry name" value="AI-2E_transport"/>
    <property type="match status" value="1"/>
</dbReference>
<dbReference type="RefSeq" id="WP_318651536.1">
    <property type="nucleotide sequence ID" value="NZ_CP137852.1"/>
</dbReference>
<proteinExistence type="inferred from homology"/>